<comment type="caution">
    <text evidence="1">The sequence shown here is derived from an EMBL/GenBank/DDBJ whole genome shotgun (WGS) entry which is preliminary data.</text>
</comment>
<dbReference type="AlphaFoldDB" id="A0A852Y6D1"/>
<gene>
    <name evidence="1" type="ORF">BJ979_000479</name>
</gene>
<accession>A0A852Y6D1</accession>
<reference evidence="1 2" key="1">
    <citation type="submission" date="2020-07" db="EMBL/GenBank/DDBJ databases">
        <title>Sequencing the genomes of 1000 actinobacteria strains.</title>
        <authorList>
            <person name="Klenk H.-P."/>
        </authorList>
    </citation>
    <scope>NUCLEOTIDE SEQUENCE [LARGE SCALE GENOMIC DNA]</scope>
    <source>
        <strain evidence="1 2">DSM 23141</strain>
    </source>
</reference>
<dbReference type="Proteomes" id="UP000553888">
    <property type="component" value="Unassembled WGS sequence"/>
</dbReference>
<organism evidence="1 2">
    <name type="scientific">Schumannella luteola</name>
    <dbReference type="NCBI Taxonomy" id="472059"/>
    <lineage>
        <taxon>Bacteria</taxon>
        <taxon>Bacillati</taxon>
        <taxon>Actinomycetota</taxon>
        <taxon>Actinomycetes</taxon>
        <taxon>Micrococcales</taxon>
        <taxon>Microbacteriaceae</taxon>
        <taxon>Schumannella</taxon>
    </lineage>
</organism>
<evidence type="ECO:0000313" key="1">
    <source>
        <dbReference type="EMBL" id="NYG97853.1"/>
    </source>
</evidence>
<sequence length="69" mass="7411">MLFSVIVVSLLPGVGAGSVWCAADLDSATRATGLRRIHRKKKNAISDCEKKAAVAGSRHDLDDEFIDAR</sequence>
<name>A0A852Y6D1_9MICO</name>
<evidence type="ECO:0000313" key="2">
    <source>
        <dbReference type="Proteomes" id="UP000553888"/>
    </source>
</evidence>
<proteinExistence type="predicted"/>
<dbReference type="EMBL" id="JACBZY010000001">
    <property type="protein sequence ID" value="NYG97853.1"/>
    <property type="molecule type" value="Genomic_DNA"/>
</dbReference>
<keyword evidence="2" id="KW-1185">Reference proteome</keyword>
<dbReference type="RefSeq" id="WP_179564829.1">
    <property type="nucleotide sequence ID" value="NZ_JACBZY010000001.1"/>
</dbReference>
<protein>
    <submittedName>
        <fullName evidence="1">Uncharacterized protein</fullName>
    </submittedName>
</protein>